<protein>
    <submittedName>
        <fullName evidence="6">Methyltryptophan oxidase</fullName>
    </submittedName>
</protein>
<keyword evidence="2" id="KW-0285">Flavoprotein</keyword>
<evidence type="ECO:0000313" key="6">
    <source>
        <dbReference type="EMBL" id="KMO44579.1"/>
    </source>
</evidence>
<dbReference type="PATRIC" id="fig|1187852.3.peg.1072"/>
<accession>A0A0J6TF93</accession>
<feature type="domain" description="FAD dependent oxidoreductase" evidence="5">
    <location>
        <begin position="6"/>
        <end position="370"/>
    </location>
</feature>
<keyword evidence="3" id="KW-0274">FAD</keyword>
<dbReference type="OrthoDB" id="9806257at2"/>
<organism evidence="6 7">
    <name type="scientific">Methylobacterium tarhaniae</name>
    <dbReference type="NCBI Taxonomy" id="1187852"/>
    <lineage>
        <taxon>Bacteria</taxon>
        <taxon>Pseudomonadati</taxon>
        <taxon>Pseudomonadota</taxon>
        <taxon>Alphaproteobacteria</taxon>
        <taxon>Hyphomicrobiales</taxon>
        <taxon>Methylobacteriaceae</taxon>
        <taxon>Methylobacterium</taxon>
    </lineage>
</organism>
<dbReference type="InterPro" id="IPR045170">
    <property type="entry name" value="MTOX"/>
</dbReference>
<evidence type="ECO:0000259" key="5">
    <source>
        <dbReference type="Pfam" id="PF01266"/>
    </source>
</evidence>
<gene>
    <name evidence="6" type="ORF">VQ03_02115</name>
</gene>
<comment type="caution">
    <text evidence="6">The sequence shown here is derived from an EMBL/GenBank/DDBJ whole genome shotgun (WGS) entry which is preliminary data.</text>
</comment>
<dbReference type="NCBIfam" id="NF008425">
    <property type="entry name" value="PRK11259.1"/>
    <property type="match status" value="1"/>
</dbReference>
<dbReference type="GO" id="GO:0008115">
    <property type="term" value="F:sarcosine oxidase activity"/>
    <property type="evidence" value="ECO:0007669"/>
    <property type="project" value="TreeGrafter"/>
</dbReference>
<evidence type="ECO:0000256" key="3">
    <source>
        <dbReference type="ARBA" id="ARBA00022827"/>
    </source>
</evidence>
<evidence type="ECO:0000256" key="4">
    <source>
        <dbReference type="ARBA" id="ARBA00023002"/>
    </source>
</evidence>
<evidence type="ECO:0000256" key="1">
    <source>
        <dbReference type="ARBA" id="ARBA00001974"/>
    </source>
</evidence>
<dbReference type="RefSeq" id="WP_048449204.1">
    <property type="nucleotide sequence ID" value="NZ_LABZ01000013.1"/>
</dbReference>
<proteinExistence type="predicted"/>
<evidence type="ECO:0000256" key="2">
    <source>
        <dbReference type="ARBA" id="ARBA00022630"/>
    </source>
</evidence>
<comment type="cofactor">
    <cofactor evidence="1">
        <name>FAD</name>
        <dbReference type="ChEBI" id="CHEBI:57692"/>
    </cofactor>
</comment>
<dbReference type="Gene3D" id="3.50.50.60">
    <property type="entry name" value="FAD/NAD(P)-binding domain"/>
    <property type="match status" value="1"/>
</dbReference>
<dbReference type="PANTHER" id="PTHR10961:SF7">
    <property type="entry name" value="FAD DEPENDENT OXIDOREDUCTASE DOMAIN-CONTAINING PROTEIN"/>
    <property type="match status" value="1"/>
</dbReference>
<keyword evidence="4" id="KW-0560">Oxidoreductase</keyword>
<dbReference type="EMBL" id="LABZ01000013">
    <property type="protein sequence ID" value="KMO44579.1"/>
    <property type="molecule type" value="Genomic_DNA"/>
</dbReference>
<evidence type="ECO:0000313" key="7">
    <source>
        <dbReference type="Proteomes" id="UP000036449"/>
    </source>
</evidence>
<dbReference type="SUPFAM" id="SSF54373">
    <property type="entry name" value="FAD-linked reductases, C-terminal domain"/>
    <property type="match status" value="1"/>
</dbReference>
<dbReference type="SUPFAM" id="SSF51905">
    <property type="entry name" value="FAD/NAD(P)-binding domain"/>
    <property type="match status" value="1"/>
</dbReference>
<dbReference type="AlphaFoldDB" id="A0A0J6TF93"/>
<dbReference type="Proteomes" id="UP000036449">
    <property type="component" value="Unassembled WGS sequence"/>
</dbReference>
<dbReference type="InterPro" id="IPR036188">
    <property type="entry name" value="FAD/NAD-bd_sf"/>
</dbReference>
<sequence length="401" mass="42391">MGERADFLVVGLGAMGSAALYQLAKRGASVIGLDRFAPPHTMGSSHGETRITRQAIGEGRDYVPLVLASHRIWRELEAETGESLLQACGALVMAPGTGATSHHGKPDFVRNSIAAARDFDIAHEVLDGHEVARRFPQFLNLDGSETAYYEPGGGYVRPERCIAAQLTRAAALGAAIRTGVEVLSIAQEGDGVRVETTAGRFSAGEVVVSAGAWTAPILGAPFDGLLSVKRQLLHWFELDDAGAYGPGSPVYIWMHGTTDIDYFYGFPPQAGETSVKVATEQYAAETTADGADRAVHPEESAAMYRRHIAGRLAGATPRVARAAACLYTVTPDRGFIIDRHPRLSRVLVVSACSGHGFKHSAGIGAVAAELVTEGRSRIDTRPFALGRFPGVGSAAGPAMKS</sequence>
<dbReference type="Pfam" id="PF01266">
    <property type="entry name" value="DAO"/>
    <property type="match status" value="1"/>
</dbReference>
<dbReference type="PANTHER" id="PTHR10961">
    <property type="entry name" value="PEROXISOMAL SARCOSINE OXIDASE"/>
    <property type="match status" value="1"/>
</dbReference>
<dbReference type="GO" id="GO:0050660">
    <property type="term" value="F:flavin adenine dinucleotide binding"/>
    <property type="evidence" value="ECO:0007669"/>
    <property type="project" value="InterPro"/>
</dbReference>
<keyword evidence="7" id="KW-1185">Reference proteome</keyword>
<dbReference type="Gene3D" id="3.30.9.10">
    <property type="entry name" value="D-Amino Acid Oxidase, subunit A, domain 2"/>
    <property type="match status" value="1"/>
</dbReference>
<reference evidence="6 7" key="1">
    <citation type="submission" date="2015-03" db="EMBL/GenBank/DDBJ databases">
        <title>Genome sequencing of Methylobacterium tarhaniae DSM 25844.</title>
        <authorList>
            <person name="Chaudhry V."/>
            <person name="Patil P.B."/>
        </authorList>
    </citation>
    <scope>NUCLEOTIDE SEQUENCE [LARGE SCALE GENOMIC DNA]</scope>
    <source>
        <strain evidence="6 7">DSM 25844</strain>
    </source>
</reference>
<name>A0A0J6TF93_9HYPH</name>
<dbReference type="InterPro" id="IPR006076">
    <property type="entry name" value="FAD-dep_OxRdtase"/>
</dbReference>